<dbReference type="Proteomes" id="UP001180754">
    <property type="component" value="Unassembled WGS sequence"/>
</dbReference>
<dbReference type="RefSeq" id="WP_311728544.1">
    <property type="nucleotide sequence ID" value="NZ_JAVRFD010000023.1"/>
</dbReference>
<organism evidence="1 2">
    <name type="scientific">Streptomyces lonegramiae</name>
    <dbReference type="NCBI Taxonomy" id="3075524"/>
    <lineage>
        <taxon>Bacteria</taxon>
        <taxon>Bacillati</taxon>
        <taxon>Actinomycetota</taxon>
        <taxon>Actinomycetes</taxon>
        <taxon>Kitasatosporales</taxon>
        <taxon>Streptomycetaceae</taxon>
        <taxon>Streptomyces</taxon>
    </lineage>
</organism>
<sequence>MAGGDHVVRGYFGLGDEEHVVRVTSSADFVLHIWAANIDTFPGGVEVLTPPSQFRGHGATGPQDGLTLDVPAQTSMHLGCLGAQGGETLELSSAFGARVVVFLTVTTAEGATVTMLGE</sequence>
<gene>
    <name evidence="1" type="ORF">RND15_35715</name>
</gene>
<evidence type="ECO:0000313" key="1">
    <source>
        <dbReference type="EMBL" id="MDT0548000.1"/>
    </source>
</evidence>
<protein>
    <submittedName>
        <fullName evidence="1">Uncharacterized protein</fullName>
    </submittedName>
</protein>
<reference evidence="1" key="1">
    <citation type="submission" date="2024-05" db="EMBL/GenBank/DDBJ databases">
        <title>30 novel species of actinomycetes from the DSMZ collection.</title>
        <authorList>
            <person name="Nouioui I."/>
        </authorList>
    </citation>
    <scope>NUCLEOTIDE SEQUENCE</scope>
    <source>
        <strain evidence="1">DSM 41529</strain>
    </source>
</reference>
<evidence type="ECO:0000313" key="2">
    <source>
        <dbReference type="Proteomes" id="UP001180754"/>
    </source>
</evidence>
<name>A0ABU2XPZ5_9ACTN</name>
<keyword evidence="2" id="KW-1185">Reference proteome</keyword>
<proteinExistence type="predicted"/>
<comment type="caution">
    <text evidence="1">The sequence shown here is derived from an EMBL/GenBank/DDBJ whole genome shotgun (WGS) entry which is preliminary data.</text>
</comment>
<accession>A0ABU2XPZ5</accession>
<dbReference type="EMBL" id="JAVRFD010000023">
    <property type="protein sequence ID" value="MDT0548000.1"/>
    <property type="molecule type" value="Genomic_DNA"/>
</dbReference>